<name>A0ACC0E9H7_9BASI</name>
<accession>A0ACC0E9H7</accession>
<reference evidence="1 2" key="3">
    <citation type="journal article" date="2022" name="Microbiol. Spectr.">
        <title>Folding features and dynamics of 3D genome architecture in plant fungal pathogens.</title>
        <authorList>
            <person name="Xia C."/>
        </authorList>
    </citation>
    <scope>NUCLEOTIDE SEQUENCE [LARGE SCALE GENOMIC DNA]</scope>
    <source>
        <strain evidence="1 2">93-210</strain>
    </source>
</reference>
<keyword evidence="2" id="KW-1185">Reference proteome</keyword>
<sequence length="158" mass="18469">MTDNISSNFLKQYTKKLNTKNFSTWRRELFTAMSLLNLDEYLTKDPETLKTNSDFSAKAKLATNIVRMHLDGENSARFVEEDDLEVYEPRKLWTSICEHYATKSMENAAKLMEKLTLIDFTEGNPNTVINEFRVTFQTFIEVTAKRFDKATIEALWIF</sequence>
<dbReference type="Proteomes" id="UP001060170">
    <property type="component" value="Chromosome 9"/>
</dbReference>
<gene>
    <name evidence="1" type="ORF">MJO28_009152</name>
</gene>
<comment type="caution">
    <text evidence="1">The sequence shown here is derived from an EMBL/GenBank/DDBJ whole genome shotgun (WGS) entry which is preliminary data.</text>
</comment>
<organism evidence="1 2">
    <name type="scientific">Puccinia striiformis f. sp. tritici</name>
    <dbReference type="NCBI Taxonomy" id="168172"/>
    <lineage>
        <taxon>Eukaryota</taxon>
        <taxon>Fungi</taxon>
        <taxon>Dikarya</taxon>
        <taxon>Basidiomycota</taxon>
        <taxon>Pucciniomycotina</taxon>
        <taxon>Pucciniomycetes</taxon>
        <taxon>Pucciniales</taxon>
        <taxon>Pucciniaceae</taxon>
        <taxon>Puccinia</taxon>
    </lineage>
</organism>
<reference evidence="2" key="2">
    <citation type="journal article" date="2018" name="Mol. Plant Microbe Interact.">
        <title>Genome sequence resources for the wheat stripe rust pathogen (Puccinia striiformis f. sp. tritici) and the barley stripe rust pathogen (Puccinia striiformis f. sp. hordei).</title>
        <authorList>
            <person name="Xia C."/>
            <person name="Wang M."/>
            <person name="Yin C."/>
            <person name="Cornejo O.E."/>
            <person name="Hulbert S.H."/>
            <person name="Chen X."/>
        </authorList>
    </citation>
    <scope>NUCLEOTIDE SEQUENCE [LARGE SCALE GENOMIC DNA]</scope>
    <source>
        <strain evidence="2">93-210</strain>
    </source>
</reference>
<protein>
    <submittedName>
        <fullName evidence="1">Uncharacterized protein</fullName>
    </submittedName>
</protein>
<evidence type="ECO:0000313" key="2">
    <source>
        <dbReference type="Proteomes" id="UP001060170"/>
    </source>
</evidence>
<evidence type="ECO:0000313" key="1">
    <source>
        <dbReference type="EMBL" id="KAI7947244.1"/>
    </source>
</evidence>
<reference evidence="2" key="1">
    <citation type="journal article" date="2018" name="BMC Genomics">
        <title>Genomic insights into host adaptation between the wheat stripe rust pathogen (Puccinia striiformis f. sp. tritici) and the barley stripe rust pathogen (Puccinia striiformis f. sp. hordei).</title>
        <authorList>
            <person name="Xia C."/>
            <person name="Wang M."/>
            <person name="Yin C."/>
            <person name="Cornejo O.E."/>
            <person name="Hulbert S.H."/>
            <person name="Chen X."/>
        </authorList>
    </citation>
    <scope>NUCLEOTIDE SEQUENCE [LARGE SCALE GENOMIC DNA]</scope>
    <source>
        <strain evidence="2">93-210</strain>
    </source>
</reference>
<dbReference type="EMBL" id="CM045873">
    <property type="protein sequence ID" value="KAI7947244.1"/>
    <property type="molecule type" value="Genomic_DNA"/>
</dbReference>
<proteinExistence type="predicted"/>